<evidence type="ECO:0000256" key="4">
    <source>
        <dbReference type="ARBA" id="ARBA00022692"/>
    </source>
</evidence>
<dbReference type="Proteomes" id="UP000187735">
    <property type="component" value="Chromosome"/>
</dbReference>
<dbReference type="PANTHER" id="PTHR33445:SF2">
    <property type="entry name" value="ATP SYNTHASE SUBUNIT B', CHLOROPLASTIC"/>
    <property type="match status" value="1"/>
</dbReference>
<dbReference type="InterPro" id="IPR050059">
    <property type="entry name" value="ATP_synthase_B_chain"/>
</dbReference>
<keyword evidence="2 13" id="KW-0813">Transport</keyword>
<gene>
    <name evidence="15" type="primary">atpF_2</name>
    <name evidence="13" type="synonym">atpF</name>
    <name evidence="15" type="ORF">Fuma_04597</name>
</gene>
<dbReference type="GO" id="GO:0046933">
    <property type="term" value="F:proton-transporting ATP synthase activity, rotational mechanism"/>
    <property type="evidence" value="ECO:0007669"/>
    <property type="project" value="UniProtKB-UniRule"/>
</dbReference>
<name>A0A1P8WLM2_9PLAN</name>
<keyword evidence="7 13" id="KW-0406">Ion transport</keyword>
<dbReference type="EMBL" id="CP017641">
    <property type="protein sequence ID" value="APZ94946.1"/>
    <property type="molecule type" value="Genomic_DNA"/>
</dbReference>
<keyword evidence="16" id="KW-1185">Reference proteome</keyword>
<sequence>MTIDWFTFVAQIINFLILIWLLKRFLYGPILNAMQKREDAMAARQAEAADATAQAEAIRKDYELQLQQLNATRDKSLEEARQAADEWQKQQMQRSREEVATAKTQWQRSLAREKQTLLKELQLQVSQHATDVSRHLLQDLSDERLQTRMVERFLSELTNADATTIEPIAAALRKDGLVIETSHDLSGDEQLEIVNRIQSLADENGGVDFRVNDKLVCGIELHAPGCKLAWSIRDALAKVESDLIDAVENAIPEGVA</sequence>
<dbReference type="CDD" id="cd06503">
    <property type="entry name" value="ATP-synt_Fo_b"/>
    <property type="match status" value="1"/>
</dbReference>
<evidence type="ECO:0000256" key="3">
    <source>
        <dbReference type="ARBA" id="ARBA00022547"/>
    </source>
</evidence>
<evidence type="ECO:0000313" key="16">
    <source>
        <dbReference type="Proteomes" id="UP000187735"/>
    </source>
</evidence>
<keyword evidence="4 13" id="KW-0812">Transmembrane</keyword>
<evidence type="ECO:0000256" key="14">
    <source>
        <dbReference type="SAM" id="Coils"/>
    </source>
</evidence>
<comment type="subunit">
    <text evidence="13">F-type ATPases have 2 components, F(1) - the catalytic core - and F(0) - the membrane proton channel. F(1) has five subunits: alpha(3), beta(3), gamma(1), delta(1), epsilon(1). F(0) has three main subunits: a(1), b(2) and c(10-14). The alpha and beta chains form an alternating ring which encloses part of the gamma chain. F(1) is attached to F(0) by a central stalk formed by the gamma and epsilon chains, while a peripheral stalk is formed by the delta and b chains.</text>
</comment>
<keyword evidence="5 13" id="KW-0375">Hydrogen ion transport</keyword>
<dbReference type="GO" id="GO:0012505">
    <property type="term" value="C:endomembrane system"/>
    <property type="evidence" value="ECO:0007669"/>
    <property type="project" value="UniProtKB-SubCell"/>
</dbReference>
<organism evidence="15 16">
    <name type="scientific">Fuerstiella marisgermanici</name>
    <dbReference type="NCBI Taxonomy" id="1891926"/>
    <lineage>
        <taxon>Bacteria</taxon>
        <taxon>Pseudomonadati</taxon>
        <taxon>Planctomycetota</taxon>
        <taxon>Planctomycetia</taxon>
        <taxon>Planctomycetales</taxon>
        <taxon>Planctomycetaceae</taxon>
        <taxon>Fuerstiella</taxon>
    </lineage>
</organism>
<dbReference type="RefSeq" id="WP_077026175.1">
    <property type="nucleotide sequence ID" value="NZ_CP017641.1"/>
</dbReference>
<feature type="coiled-coil region" evidence="14">
    <location>
        <begin position="52"/>
        <end position="97"/>
    </location>
</feature>
<dbReference type="GO" id="GO:0045259">
    <property type="term" value="C:proton-transporting ATP synthase complex"/>
    <property type="evidence" value="ECO:0007669"/>
    <property type="project" value="UniProtKB-KW"/>
</dbReference>
<dbReference type="KEGG" id="fmr:Fuma_04597"/>
<dbReference type="Pfam" id="PF00430">
    <property type="entry name" value="ATP-synt_B"/>
    <property type="match status" value="1"/>
</dbReference>
<accession>A0A1P8WLM2</accession>
<dbReference type="AlphaFoldDB" id="A0A1P8WLM2"/>
<comment type="function">
    <text evidence="10 13">F(1)F(0) ATP synthase produces ATP from ADP in the presence of a proton or sodium gradient. F-type ATPases consist of two structural domains, F(1) containing the extramembraneous catalytic core and F(0) containing the membrane proton channel, linked together by a central stalk and a peripheral stalk. During catalysis, ATP synthesis in the catalytic domain of F(1) is coupled via a rotary mechanism of the central stalk subunits to proton translocation.</text>
</comment>
<keyword evidence="14" id="KW-0175">Coiled coil</keyword>
<keyword evidence="9 13" id="KW-0066">ATP synthesis</keyword>
<evidence type="ECO:0000256" key="1">
    <source>
        <dbReference type="ARBA" id="ARBA00005513"/>
    </source>
</evidence>
<reference evidence="15 16" key="1">
    <citation type="journal article" date="2016" name="Front. Microbiol.">
        <title>Fuerstia marisgermanicae gen. nov., sp. nov., an Unusual Member of the Phylum Planctomycetes from the German Wadden Sea.</title>
        <authorList>
            <person name="Kohn T."/>
            <person name="Heuer A."/>
            <person name="Jogler M."/>
            <person name="Vollmers J."/>
            <person name="Boedeker C."/>
            <person name="Bunk B."/>
            <person name="Rast P."/>
            <person name="Borchert D."/>
            <person name="Glockner I."/>
            <person name="Freese H.M."/>
            <person name="Klenk H.P."/>
            <person name="Overmann J."/>
            <person name="Kaster A.K."/>
            <person name="Rohde M."/>
            <person name="Wiegand S."/>
            <person name="Jogler C."/>
        </authorList>
    </citation>
    <scope>NUCLEOTIDE SEQUENCE [LARGE SCALE GENOMIC DNA]</scope>
    <source>
        <strain evidence="15 16">NH11</strain>
    </source>
</reference>
<proteinExistence type="inferred from homology"/>
<dbReference type="GO" id="GO:0046961">
    <property type="term" value="F:proton-transporting ATPase activity, rotational mechanism"/>
    <property type="evidence" value="ECO:0007669"/>
    <property type="project" value="TreeGrafter"/>
</dbReference>
<evidence type="ECO:0000256" key="9">
    <source>
        <dbReference type="ARBA" id="ARBA00023310"/>
    </source>
</evidence>
<evidence type="ECO:0000313" key="15">
    <source>
        <dbReference type="EMBL" id="APZ94946.1"/>
    </source>
</evidence>
<feature type="transmembrane region" description="Helical" evidence="13">
    <location>
        <begin position="6"/>
        <end position="27"/>
    </location>
</feature>
<keyword evidence="13" id="KW-1003">Cell membrane</keyword>
<evidence type="ECO:0000256" key="13">
    <source>
        <dbReference type="HAMAP-Rule" id="MF_01398"/>
    </source>
</evidence>
<evidence type="ECO:0000256" key="6">
    <source>
        <dbReference type="ARBA" id="ARBA00022989"/>
    </source>
</evidence>
<dbReference type="HAMAP" id="MF_01398">
    <property type="entry name" value="ATP_synth_b_bprime"/>
    <property type="match status" value="1"/>
</dbReference>
<dbReference type="InterPro" id="IPR002146">
    <property type="entry name" value="ATP_synth_b/b'su_bac/chlpt"/>
</dbReference>
<dbReference type="OrthoDB" id="282095at2"/>
<evidence type="ECO:0000256" key="12">
    <source>
        <dbReference type="ARBA" id="ARBA00037847"/>
    </source>
</evidence>
<keyword evidence="6 13" id="KW-1133">Transmembrane helix</keyword>
<dbReference type="GO" id="GO:0005886">
    <property type="term" value="C:plasma membrane"/>
    <property type="evidence" value="ECO:0007669"/>
    <property type="project" value="UniProtKB-SubCell"/>
</dbReference>
<evidence type="ECO:0000256" key="7">
    <source>
        <dbReference type="ARBA" id="ARBA00023065"/>
    </source>
</evidence>
<keyword evidence="3 13" id="KW-0138">CF(0)</keyword>
<evidence type="ECO:0000256" key="11">
    <source>
        <dbReference type="ARBA" id="ARBA00025614"/>
    </source>
</evidence>
<dbReference type="STRING" id="1891926.Fuma_04597"/>
<evidence type="ECO:0000256" key="2">
    <source>
        <dbReference type="ARBA" id="ARBA00022448"/>
    </source>
</evidence>
<evidence type="ECO:0000256" key="10">
    <source>
        <dbReference type="ARBA" id="ARBA00025198"/>
    </source>
</evidence>
<evidence type="ECO:0000256" key="5">
    <source>
        <dbReference type="ARBA" id="ARBA00022781"/>
    </source>
</evidence>
<comment type="function">
    <text evidence="11">Component of the F(0) channel, it forms part of the peripheral stalk, linking F(1) to F(0). The b'-subunit is a diverged and duplicated form of b found in plants and photosynthetic bacteria.</text>
</comment>
<keyword evidence="8 13" id="KW-0472">Membrane</keyword>
<evidence type="ECO:0000256" key="8">
    <source>
        <dbReference type="ARBA" id="ARBA00023136"/>
    </source>
</evidence>
<dbReference type="PANTHER" id="PTHR33445">
    <property type="entry name" value="ATP SYNTHASE SUBUNIT B', CHLOROPLASTIC"/>
    <property type="match status" value="1"/>
</dbReference>
<comment type="similarity">
    <text evidence="1 13">Belongs to the ATPase B chain family.</text>
</comment>
<protein>
    <recommendedName>
        <fullName evidence="13">ATP synthase subunit b</fullName>
    </recommendedName>
    <alternativeName>
        <fullName evidence="13">ATP synthase F(0) sector subunit b</fullName>
    </alternativeName>
    <alternativeName>
        <fullName evidence="13">ATPase subunit I</fullName>
    </alternativeName>
    <alternativeName>
        <fullName evidence="13">F-type ATPase subunit b</fullName>
        <shortName evidence="13">F-ATPase subunit b</shortName>
    </alternativeName>
</protein>
<comment type="subcellular location">
    <subcellularLocation>
        <location evidence="13">Cell membrane</location>
        <topology evidence="13">Single-pass membrane protein</topology>
    </subcellularLocation>
    <subcellularLocation>
        <location evidence="12">Endomembrane system</location>
        <topology evidence="12">Single-pass membrane protein</topology>
    </subcellularLocation>
</comment>